<dbReference type="EMBL" id="JBHRTL010000006">
    <property type="protein sequence ID" value="MFC3155710.1"/>
    <property type="molecule type" value="Genomic_DNA"/>
</dbReference>
<evidence type="ECO:0000313" key="4">
    <source>
        <dbReference type="Proteomes" id="UP001595548"/>
    </source>
</evidence>
<accession>A0ABV7HT21</accession>
<keyword evidence="2" id="KW-0732">Signal</keyword>
<gene>
    <name evidence="3" type="ORF">ACFOEB_10905</name>
</gene>
<sequence length="76" mass="7457">MKNAFTLLKSKTVKAAAVVTGALASTATFAQETGISSAISAAETEGVSSVTLAVGAVIAVAAVAMGFSIIRGIISR</sequence>
<feature type="signal peptide" evidence="2">
    <location>
        <begin position="1"/>
        <end position="30"/>
    </location>
</feature>
<feature type="chain" id="PRO_5045652146" evidence="2">
    <location>
        <begin position="31"/>
        <end position="76"/>
    </location>
</feature>
<reference evidence="4" key="1">
    <citation type="journal article" date="2019" name="Int. J. Syst. Evol. Microbiol.">
        <title>The Global Catalogue of Microorganisms (GCM) 10K type strain sequencing project: providing services to taxonomists for standard genome sequencing and annotation.</title>
        <authorList>
            <consortium name="The Broad Institute Genomics Platform"/>
            <consortium name="The Broad Institute Genome Sequencing Center for Infectious Disease"/>
            <person name="Wu L."/>
            <person name="Ma J."/>
        </authorList>
    </citation>
    <scope>NUCLEOTIDE SEQUENCE [LARGE SCALE GENOMIC DNA]</scope>
    <source>
        <strain evidence="4">KCTC 52141</strain>
    </source>
</reference>
<organism evidence="3 4">
    <name type="scientific">Gilvimarinus japonicus</name>
    <dbReference type="NCBI Taxonomy" id="1796469"/>
    <lineage>
        <taxon>Bacteria</taxon>
        <taxon>Pseudomonadati</taxon>
        <taxon>Pseudomonadota</taxon>
        <taxon>Gammaproteobacteria</taxon>
        <taxon>Cellvibrionales</taxon>
        <taxon>Cellvibrionaceae</taxon>
        <taxon>Gilvimarinus</taxon>
    </lineage>
</organism>
<keyword evidence="1" id="KW-0472">Membrane</keyword>
<dbReference type="RefSeq" id="WP_382416561.1">
    <property type="nucleotide sequence ID" value="NZ_AP031500.1"/>
</dbReference>
<comment type="caution">
    <text evidence="3">The sequence shown here is derived from an EMBL/GenBank/DDBJ whole genome shotgun (WGS) entry which is preliminary data.</text>
</comment>
<name>A0ABV7HT21_9GAMM</name>
<protein>
    <submittedName>
        <fullName evidence="3">Uncharacterized protein</fullName>
    </submittedName>
</protein>
<proteinExistence type="predicted"/>
<evidence type="ECO:0000313" key="3">
    <source>
        <dbReference type="EMBL" id="MFC3155710.1"/>
    </source>
</evidence>
<dbReference type="Proteomes" id="UP001595548">
    <property type="component" value="Unassembled WGS sequence"/>
</dbReference>
<evidence type="ECO:0000256" key="2">
    <source>
        <dbReference type="SAM" id="SignalP"/>
    </source>
</evidence>
<keyword evidence="1" id="KW-1133">Transmembrane helix</keyword>
<evidence type="ECO:0000256" key="1">
    <source>
        <dbReference type="SAM" id="Phobius"/>
    </source>
</evidence>
<feature type="transmembrane region" description="Helical" evidence="1">
    <location>
        <begin position="46"/>
        <end position="70"/>
    </location>
</feature>
<keyword evidence="1" id="KW-0812">Transmembrane</keyword>
<keyword evidence="4" id="KW-1185">Reference proteome</keyword>